<gene>
    <name evidence="3" type="ORF">FSCOSCO3_A008433</name>
</gene>
<dbReference type="EMBL" id="CAWUFR010000128">
    <property type="protein sequence ID" value="CAK6969024.1"/>
    <property type="molecule type" value="Genomic_DNA"/>
</dbReference>
<name>A0AAV1PB87_SCOSC</name>
<dbReference type="SUPFAM" id="SSF56496">
    <property type="entry name" value="Fibrinogen C-terminal domain-like"/>
    <property type="match status" value="1"/>
</dbReference>
<dbReference type="Pfam" id="PF00147">
    <property type="entry name" value="Fibrinogen_C"/>
    <property type="match status" value="1"/>
</dbReference>
<protein>
    <submittedName>
        <fullName evidence="3">Fibroleukin-like</fullName>
    </submittedName>
</protein>
<dbReference type="CDD" id="cd00087">
    <property type="entry name" value="FReD"/>
    <property type="match status" value="1"/>
</dbReference>
<evidence type="ECO:0000256" key="1">
    <source>
        <dbReference type="ARBA" id="ARBA00023157"/>
    </source>
</evidence>
<organism evidence="3 4">
    <name type="scientific">Scomber scombrus</name>
    <name type="common">Atlantic mackerel</name>
    <name type="synonym">Scomber vernalis</name>
    <dbReference type="NCBI Taxonomy" id="13677"/>
    <lineage>
        <taxon>Eukaryota</taxon>
        <taxon>Metazoa</taxon>
        <taxon>Chordata</taxon>
        <taxon>Craniata</taxon>
        <taxon>Vertebrata</taxon>
        <taxon>Euteleostomi</taxon>
        <taxon>Actinopterygii</taxon>
        <taxon>Neopterygii</taxon>
        <taxon>Teleostei</taxon>
        <taxon>Neoteleostei</taxon>
        <taxon>Acanthomorphata</taxon>
        <taxon>Pelagiaria</taxon>
        <taxon>Scombriformes</taxon>
        <taxon>Scombridae</taxon>
        <taxon>Scomber</taxon>
    </lineage>
</organism>
<comment type="caution">
    <text evidence="3">The sequence shown here is derived from an EMBL/GenBank/DDBJ whole genome shotgun (WGS) entry which is preliminary data.</text>
</comment>
<evidence type="ECO:0000313" key="3">
    <source>
        <dbReference type="EMBL" id="CAK6969024.1"/>
    </source>
</evidence>
<keyword evidence="1" id="KW-1015">Disulfide bond</keyword>
<dbReference type="Gene3D" id="3.90.215.10">
    <property type="entry name" value="Gamma Fibrinogen, chain A, domain 1"/>
    <property type="match status" value="1"/>
</dbReference>
<accession>A0AAV1PB87</accession>
<dbReference type="PROSITE" id="PS51406">
    <property type="entry name" value="FIBRINOGEN_C_2"/>
    <property type="match status" value="1"/>
</dbReference>
<dbReference type="InterPro" id="IPR020837">
    <property type="entry name" value="Fibrinogen_CS"/>
</dbReference>
<dbReference type="GO" id="GO:0005615">
    <property type="term" value="C:extracellular space"/>
    <property type="evidence" value="ECO:0007669"/>
    <property type="project" value="TreeGrafter"/>
</dbReference>
<dbReference type="InterPro" id="IPR050373">
    <property type="entry name" value="Fibrinogen_C-term_domain"/>
</dbReference>
<reference evidence="3 4" key="1">
    <citation type="submission" date="2024-01" db="EMBL/GenBank/DDBJ databases">
        <authorList>
            <person name="Alioto T."/>
            <person name="Alioto T."/>
            <person name="Gomez Garrido J."/>
        </authorList>
    </citation>
    <scope>NUCLEOTIDE SEQUENCE [LARGE SCALE GENOMIC DNA]</scope>
</reference>
<proteinExistence type="predicted"/>
<dbReference type="InterPro" id="IPR002181">
    <property type="entry name" value="Fibrinogen_a/b/g_C_dom"/>
</dbReference>
<dbReference type="SMART" id="SM00186">
    <property type="entry name" value="FBG"/>
    <property type="match status" value="1"/>
</dbReference>
<feature type="domain" description="Fibrinogen C-terminal" evidence="2">
    <location>
        <begin position="1"/>
        <end position="194"/>
    </location>
</feature>
<dbReference type="InterPro" id="IPR014716">
    <property type="entry name" value="Fibrinogen_a/b/g_C_1"/>
</dbReference>
<sequence length="197" mass="23089">MEQHGGGWTVLQNRQDGSVSFNRTWAQYRAGFGELDGEFWLGNDMINLLTRDREMMLFVELVDFEGGMGYAQYDHFRVSSERLRYKLSVRGYSGTAGDSFTYSRSYDHNNRWFTTPDRDHDRYPSGNCGAYYSSGWWFDACMAANLNGRYYTGRYKGIRDGIFWGTWHNISTEYYPTNDRQSFKSVRMMIRPKGFTP</sequence>
<evidence type="ECO:0000259" key="2">
    <source>
        <dbReference type="PROSITE" id="PS51406"/>
    </source>
</evidence>
<dbReference type="Proteomes" id="UP001314229">
    <property type="component" value="Unassembled WGS sequence"/>
</dbReference>
<dbReference type="PANTHER" id="PTHR19143">
    <property type="entry name" value="FIBRINOGEN/TENASCIN/ANGIOPOEITIN"/>
    <property type="match status" value="1"/>
</dbReference>
<evidence type="ECO:0000313" key="4">
    <source>
        <dbReference type="Proteomes" id="UP001314229"/>
    </source>
</evidence>
<keyword evidence="4" id="KW-1185">Reference proteome</keyword>
<dbReference type="AlphaFoldDB" id="A0AAV1PB87"/>
<dbReference type="PANTHER" id="PTHR19143:SF189">
    <property type="entry name" value="FIBROLEUKIN"/>
    <property type="match status" value="1"/>
</dbReference>
<dbReference type="InterPro" id="IPR036056">
    <property type="entry name" value="Fibrinogen-like_C"/>
</dbReference>
<dbReference type="PROSITE" id="PS00514">
    <property type="entry name" value="FIBRINOGEN_C_1"/>
    <property type="match status" value="1"/>
</dbReference>